<keyword evidence="3" id="KW-0436">Ligase</keyword>
<dbReference type="Pfam" id="PF00501">
    <property type="entry name" value="AMP-binding"/>
    <property type="match status" value="1"/>
</dbReference>
<dbReference type="AlphaFoldDB" id="A0A7W5TV87"/>
<evidence type="ECO:0000313" key="4">
    <source>
        <dbReference type="Proteomes" id="UP000547528"/>
    </source>
</evidence>
<dbReference type="PANTHER" id="PTHR43767:SF1">
    <property type="entry name" value="NONRIBOSOMAL PEPTIDE SYNTHASE PES1 (EUROFUNG)-RELATED"/>
    <property type="match status" value="1"/>
</dbReference>
<dbReference type="PANTHER" id="PTHR43767">
    <property type="entry name" value="LONG-CHAIN-FATTY-ACID--COA LIGASE"/>
    <property type="match status" value="1"/>
</dbReference>
<feature type="domain" description="AMP-binding enzyme C-terminal" evidence="2">
    <location>
        <begin position="317"/>
        <end position="390"/>
    </location>
</feature>
<dbReference type="EC" id="6.2.1.26" evidence="3"/>
<dbReference type="InterPro" id="IPR042099">
    <property type="entry name" value="ANL_N_sf"/>
</dbReference>
<dbReference type="Gene3D" id="3.30.300.30">
    <property type="match status" value="1"/>
</dbReference>
<gene>
    <name evidence="3" type="ORF">FHX47_002023</name>
</gene>
<protein>
    <submittedName>
        <fullName evidence="3">O-succinylbenzoic acid--CoA ligase</fullName>
        <ecNumber evidence="3">6.2.1.26</ecNumber>
    </submittedName>
</protein>
<dbReference type="SUPFAM" id="SSF56801">
    <property type="entry name" value="Acetyl-CoA synthetase-like"/>
    <property type="match status" value="1"/>
</dbReference>
<dbReference type="Proteomes" id="UP000547528">
    <property type="component" value="Unassembled WGS sequence"/>
</dbReference>
<dbReference type="InterPro" id="IPR020845">
    <property type="entry name" value="AMP-binding_CS"/>
</dbReference>
<keyword evidence="4" id="KW-1185">Reference proteome</keyword>
<dbReference type="Pfam" id="PF13193">
    <property type="entry name" value="AMP-binding_C"/>
    <property type="match status" value="1"/>
</dbReference>
<dbReference type="InterPro" id="IPR045851">
    <property type="entry name" value="AMP-bd_C_sf"/>
</dbReference>
<evidence type="ECO:0000259" key="1">
    <source>
        <dbReference type="Pfam" id="PF00501"/>
    </source>
</evidence>
<dbReference type="Gene3D" id="3.40.50.12780">
    <property type="entry name" value="N-terminal domain of ligase-like"/>
    <property type="match status" value="1"/>
</dbReference>
<accession>A0A7W5TV87</accession>
<name>A0A7W5TV87_9MICC</name>
<organism evidence="3 4">
    <name type="scientific">Garicola koreensis</name>
    <dbReference type="NCBI Taxonomy" id="1262554"/>
    <lineage>
        <taxon>Bacteria</taxon>
        <taxon>Bacillati</taxon>
        <taxon>Actinomycetota</taxon>
        <taxon>Actinomycetes</taxon>
        <taxon>Micrococcales</taxon>
        <taxon>Micrococcaceae</taxon>
        <taxon>Garicola</taxon>
    </lineage>
</organism>
<evidence type="ECO:0000313" key="3">
    <source>
        <dbReference type="EMBL" id="MBB3668388.1"/>
    </source>
</evidence>
<dbReference type="RefSeq" id="WP_183358792.1">
    <property type="nucleotide sequence ID" value="NZ_BAABKR010000016.1"/>
</dbReference>
<reference evidence="3 4" key="1">
    <citation type="submission" date="2020-08" db="EMBL/GenBank/DDBJ databases">
        <title>Sequencing the genomes of 1000 actinobacteria strains.</title>
        <authorList>
            <person name="Klenk H.-P."/>
        </authorList>
    </citation>
    <scope>NUCLEOTIDE SEQUENCE [LARGE SCALE GENOMIC DNA]</scope>
    <source>
        <strain evidence="3 4">DSM 28238</strain>
    </source>
</reference>
<proteinExistence type="predicted"/>
<dbReference type="EMBL" id="JACIBT010000017">
    <property type="protein sequence ID" value="MBB3668388.1"/>
    <property type="molecule type" value="Genomic_DNA"/>
</dbReference>
<comment type="caution">
    <text evidence="3">The sequence shown here is derived from an EMBL/GenBank/DDBJ whole genome shotgun (WGS) entry which is preliminary data.</text>
</comment>
<sequence>MSWLAEALAAIDAARRADAPPVEFLPTEHDDDTHPHWTLREDAADSGAAAVVRTSGSTGTPKQTLLSWDALEASARMTAQALGGHGQWLLTLQPSYVAGLAVLTRSLVAATTPVALLQHTTDPHRFTEAAEQLTGQKRFASLVPTQLQRLLEHDDDPVLLDALRRFDAILLGGGATGAELYGRAKRLGLNVIRTYGMSETCGGCVYDGYPLPGVSISIGAQGRVQLAGPMLALGYLDDEQLTAEKFTTEAATGERRFRTDDLGSLSTEDADALDTVAQVSGAGHSTQIVPKLSVTGRVDDVITTGGVKVSAEQVRLALESHPRVGEAFVTGIDDAQWGQKVVAAVVLSSTSRRASTFAELDDLVRRQLGAAAVPKHYELLGSLPLLPNGKPDRQRLTDLLRR</sequence>
<dbReference type="GO" id="GO:0008756">
    <property type="term" value="F:o-succinylbenzoate-CoA ligase activity"/>
    <property type="evidence" value="ECO:0007669"/>
    <property type="project" value="UniProtKB-EC"/>
</dbReference>
<evidence type="ECO:0000259" key="2">
    <source>
        <dbReference type="Pfam" id="PF13193"/>
    </source>
</evidence>
<feature type="domain" description="AMP-dependent synthetase/ligase" evidence="1">
    <location>
        <begin position="39"/>
        <end position="220"/>
    </location>
</feature>
<dbReference type="InterPro" id="IPR000873">
    <property type="entry name" value="AMP-dep_synth/lig_dom"/>
</dbReference>
<dbReference type="PROSITE" id="PS00455">
    <property type="entry name" value="AMP_BINDING"/>
    <property type="match status" value="1"/>
</dbReference>
<dbReference type="InterPro" id="IPR050237">
    <property type="entry name" value="ATP-dep_AMP-bd_enzyme"/>
</dbReference>
<dbReference type="InterPro" id="IPR025110">
    <property type="entry name" value="AMP-bd_C"/>
</dbReference>